<proteinExistence type="predicted"/>
<evidence type="ECO:0000313" key="3">
    <source>
        <dbReference type="Proteomes" id="UP000467841"/>
    </source>
</evidence>
<comment type="caution">
    <text evidence="2">The sequence shown here is derived from an EMBL/GenBank/DDBJ whole genome shotgun (WGS) entry which is preliminary data.</text>
</comment>
<feature type="region of interest" description="Disordered" evidence="1">
    <location>
        <begin position="260"/>
        <end position="283"/>
    </location>
</feature>
<dbReference type="AlphaFoldDB" id="A0A6D2KAP0"/>
<evidence type="ECO:0000313" key="2">
    <source>
        <dbReference type="EMBL" id="CAA7051425.1"/>
    </source>
</evidence>
<sequence length="364" mass="42909">MILEYIAILRKATMMLNAATKIDELQTSAEVEIRAKIETTTPRRTRLHHSLTKMICLRRRNGKSDKHLGIKPVSSTRPRKRTTNGLIPAWVRRQPFQRHTSTFWPNLSTTPISSSIERSRHHTSPRKHRSRHHTRSSGLVITRARENRSRHQRDRDRESRHHTSPRRHRSRHHRSSGLVITRARRHGLVIIRNRAVSSSHEPDEDTDLVIIYEIERSRHHTSPIRHRSRHHIRSSGLVITRAREDTDLVIIYEIERSRHHTSPRRHRSRHHIRNRAVSSSHEPEKTDLVITIERSRHHTSPIKPISSKLESEKNRHSNLFSLTRQKRFFHIKVLTRQYGSKVNNATQHHVSAASRQHRHRVGIT</sequence>
<protein>
    <submittedName>
        <fullName evidence="2">Uncharacterized protein</fullName>
    </submittedName>
</protein>
<accession>A0A6D2KAP0</accession>
<feature type="region of interest" description="Disordered" evidence="1">
    <location>
        <begin position="101"/>
        <end position="177"/>
    </location>
</feature>
<feature type="compositionally biased region" description="Basic and acidic residues" evidence="1">
    <location>
        <begin position="143"/>
        <end position="161"/>
    </location>
</feature>
<organism evidence="2 3">
    <name type="scientific">Microthlaspi erraticum</name>
    <dbReference type="NCBI Taxonomy" id="1685480"/>
    <lineage>
        <taxon>Eukaryota</taxon>
        <taxon>Viridiplantae</taxon>
        <taxon>Streptophyta</taxon>
        <taxon>Embryophyta</taxon>
        <taxon>Tracheophyta</taxon>
        <taxon>Spermatophyta</taxon>
        <taxon>Magnoliopsida</taxon>
        <taxon>eudicotyledons</taxon>
        <taxon>Gunneridae</taxon>
        <taxon>Pentapetalae</taxon>
        <taxon>rosids</taxon>
        <taxon>malvids</taxon>
        <taxon>Brassicales</taxon>
        <taxon>Brassicaceae</taxon>
        <taxon>Coluteocarpeae</taxon>
        <taxon>Microthlaspi</taxon>
    </lineage>
</organism>
<gene>
    <name evidence="2" type="ORF">MERR_LOCUS38660</name>
</gene>
<dbReference type="Proteomes" id="UP000467841">
    <property type="component" value="Unassembled WGS sequence"/>
</dbReference>
<feature type="region of interest" description="Disordered" evidence="1">
    <location>
        <begin position="344"/>
        <end position="364"/>
    </location>
</feature>
<dbReference type="EMBL" id="CACVBM020001476">
    <property type="protein sequence ID" value="CAA7051425.1"/>
    <property type="molecule type" value="Genomic_DNA"/>
</dbReference>
<evidence type="ECO:0000256" key="1">
    <source>
        <dbReference type="SAM" id="MobiDB-lite"/>
    </source>
</evidence>
<feature type="compositionally biased region" description="Basic residues" evidence="1">
    <location>
        <begin position="260"/>
        <end position="274"/>
    </location>
</feature>
<feature type="compositionally biased region" description="Basic residues" evidence="1">
    <location>
        <begin position="162"/>
        <end position="175"/>
    </location>
</feature>
<keyword evidence="3" id="KW-1185">Reference proteome</keyword>
<feature type="compositionally biased region" description="Basic residues" evidence="1">
    <location>
        <begin position="119"/>
        <end position="135"/>
    </location>
</feature>
<feature type="compositionally biased region" description="Basic residues" evidence="1">
    <location>
        <begin position="355"/>
        <end position="364"/>
    </location>
</feature>
<reference evidence="2" key="1">
    <citation type="submission" date="2020-01" db="EMBL/GenBank/DDBJ databases">
        <authorList>
            <person name="Mishra B."/>
        </authorList>
    </citation>
    <scope>NUCLEOTIDE SEQUENCE [LARGE SCALE GENOMIC DNA]</scope>
</reference>
<name>A0A6D2KAP0_9BRAS</name>
<feature type="compositionally biased region" description="Polar residues" evidence="1">
    <location>
        <begin position="101"/>
        <end position="116"/>
    </location>
</feature>